<dbReference type="EMBL" id="CP002049">
    <property type="protein sequence ID" value="ADI13880.1"/>
    <property type="molecule type" value="Genomic_DNA"/>
</dbReference>
<reference evidence="3 4" key="2">
    <citation type="journal article" date="2011" name="Stand. Genomic Sci.">
        <title>Complete genome sequence of Truepera radiovictrix type strain (RQ-24).</title>
        <authorList>
            <person name="Ivanova N."/>
            <person name="Rohde C."/>
            <person name="Munk C."/>
            <person name="Nolan M."/>
            <person name="Lucas S."/>
            <person name="Del Rio T.G."/>
            <person name="Tice H."/>
            <person name="Deshpande S."/>
            <person name="Cheng J.F."/>
            <person name="Tapia R."/>
            <person name="Han C."/>
            <person name="Goodwin L."/>
            <person name="Pitluck S."/>
            <person name="Liolios K."/>
            <person name="Mavromatis K."/>
            <person name="Mikhailova N."/>
            <person name="Pati A."/>
            <person name="Chen A."/>
            <person name="Palaniappan K."/>
            <person name="Land M."/>
            <person name="Hauser L."/>
            <person name="Chang Y.J."/>
            <person name="Jeffries C.D."/>
            <person name="Brambilla E."/>
            <person name="Rohde M."/>
            <person name="Goker M."/>
            <person name="Tindall B.J."/>
            <person name="Woyke T."/>
            <person name="Bristow J."/>
            <person name="Eisen J.A."/>
            <person name="Markowitz V."/>
            <person name="Hugenholtz P."/>
            <person name="Kyrpides N.C."/>
            <person name="Klenk H.P."/>
            <person name="Lapidus A."/>
        </authorList>
    </citation>
    <scope>NUCLEOTIDE SEQUENCE [LARGE SCALE GENOMIC DNA]</scope>
    <source>
        <strain evidence="4">DSM 17093 / CIP 108686 / LMG 22925 / RQ-24</strain>
    </source>
</reference>
<reference evidence="4" key="1">
    <citation type="submission" date="2010-05" db="EMBL/GenBank/DDBJ databases">
        <title>The complete genome of Truepera radiovictris DSM 17093.</title>
        <authorList>
            <consortium name="US DOE Joint Genome Institute (JGI-PGF)"/>
            <person name="Lucas S."/>
            <person name="Copeland A."/>
            <person name="Lapidus A."/>
            <person name="Glavina del Rio T."/>
            <person name="Dalin E."/>
            <person name="Tice H."/>
            <person name="Bruce D."/>
            <person name="Goodwin L."/>
            <person name="Pitluck S."/>
            <person name="Kyrpides N."/>
            <person name="Mavromatis K."/>
            <person name="Ovchinnikova G."/>
            <person name="Munk A.C."/>
            <person name="Detter J.C."/>
            <person name="Han C."/>
            <person name="Tapia R."/>
            <person name="Land M."/>
            <person name="Hauser L."/>
            <person name="Markowitz V."/>
            <person name="Cheng J.-F."/>
            <person name="Hugenholtz P."/>
            <person name="Woyke T."/>
            <person name="Wu D."/>
            <person name="Tindall B."/>
            <person name="Pomrenke H.G."/>
            <person name="Brambilla E."/>
            <person name="Klenk H.-P."/>
            <person name="Eisen J.A."/>
        </authorList>
    </citation>
    <scope>NUCLEOTIDE SEQUENCE [LARGE SCALE GENOMIC DNA]</scope>
    <source>
        <strain evidence="4">DSM 17093 / CIP 108686 / LMG 22925 / RQ-24</strain>
    </source>
</reference>
<dbReference type="KEGG" id="tra:Trad_0745"/>
<name>D7CTM3_TRURR</name>
<feature type="compositionally biased region" description="Low complexity" evidence="1">
    <location>
        <begin position="159"/>
        <end position="177"/>
    </location>
</feature>
<proteinExistence type="predicted"/>
<gene>
    <name evidence="3" type="ordered locus">Trad_0745</name>
</gene>
<evidence type="ECO:0000256" key="1">
    <source>
        <dbReference type="SAM" id="MobiDB-lite"/>
    </source>
</evidence>
<evidence type="ECO:0000313" key="3">
    <source>
        <dbReference type="EMBL" id="ADI13880.1"/>
    </source>
</evidence>
<organism evidence="3 4">
    <name type="scientific">Truepera radiovictrix (strain DSM 17093 / CIP 108686 / LMG 22925 / RQ-24)</name>
    <dbReference type="NCBI Taxonomy" id="649638"/>
    <lineage>
        <taxon>Bacteria</taxon>
        <taxon>Thermotogati</taxon>
        <taxon>Deinococcota</taxon>
        <taxon>Deinococci</taxon>
        <taxon>Trueperales</taxon>
        <taxon>Trueperaceae</taxon>
        <taxon>Truepera</taxon>
    </lineage>
</organism>
<accession>D7CTM3</accession>
<evidence type="ECO:0000313" key="4">
    <source>
        <dbReference type="Proteomes" id="UP000000379"/>
    </source>
</evidence>
<protein>
    <submittedName>
        <fullName evidence="3">Uncharacterized protein</fullName>
    </submittedName>
</protein>
<keyword evidence="4" id="KW-1185">Reference proteome</keyword>
<dbReference type="RefSeq" id="WP_013177252.1">
    <property type="nucleotide sequence ID" value="NC_014221.1"/>
</dbReference>
<keyword evidence="2" id="KW-0472">Membrane</keyword>
<dbReference type="AlphaFoldDB" id="D7CTM3"/>
<feature type="transmembrane region" description="Helical" evidence="2">
    <location>
        <begin position="116"/>
        <end position="134"/>
    </location>
</feature>
<keyword evidence="2" id="KW-1133">Transmembrane helix</keyword>
<feature type="compositionally biased region" description="Pro residues" evidence="1">
    <location>
        <begin position="149"/>
        <end position="158"/>
    </location>
</feature>
<sequence>MTKGRLIAYLLIAVGVLSLLSRAGEANWLWMGSVAAAFIAAYASRKNYGFLVAGAVLAGVAVGMLFPTQAGKLLSLAVGFFVIDRVEPRPSRWPLYVAGILAALGLFSTFTASGLFGSTGFGLLLVAVGSYLLLRDRGALPRTRTTVVVPPPSAPTPDAPNAAPTQAAPSTPTQAHPAPRRRAPHRRWGARATRRPKRRAQSSRPNLARRRSPPKRARA</sequence>
<dbReference type="Proteomes" id="UP000000379">
    <property type="component" value="Chromosome"/>
</dbReference>
<feature type="region of interest" description="Disordered" evidence="1">
    <location>
        <begin position="144"/>
        <end position="219"/>
    </location>
</feature>
<feature type="transmembrane region" description="Helical" evidence="2">
    <location>
        <begin position="47"/>
        <end position="66"/>
    </location>
</feature>
<feature type="compositionally biased region" description="Basic residues" evidence="1">
    <location>
        <begin position="178"/>
        <end position="219"/>
    </location>
</feature>
<evidence type="ECO:0000256" key="2">
    <source>
        <dbReference type="SAM" id="Phobius"/>
    </source>
</evidence>
<keyword evidence="2" id="KW-0812">Transmembrane</keyword>
<dbReference type="HOGENOM" id="CLU_1261003_0_0_0"/>